<organism evidence="1 2">
    <name type="scientific">Portunus trituberculatus</name>
    <name type="common">Swimming crab</name>
    <name type="synonym">Neptunus trituberculatus</name>
    <dbReference type="NCBI Taxonomy" id="210409"/>
    <lineage>
        <taxon>Eukaryota</taxon>
        <taxon>Metazoa</taxon>
        <taxon>Ecdysozoa</taxon>
        <taxon>Arthropoda</taxon>
        <taxon>Crustacea</taxon>
        <taxon>Multicrustacea</taxon>
        <taxon>Malacostraca</taxon>
        <taxon>Eumalacostraca</taxon>
        <taxon>Eucarida</taxon>
        <taxon>Decapoda</taxon>
        <taxon>Pleocyemata</taxon>
        <taxon>Brachyura</taxon>
        <taxon>Eubrachyura</taxon>
        <taxon>Portunoidea</taxon>
        <taxon>Portunidae</taxon>
        <taxon>Portuninae</taxon>
        <taxon>Portunus</taxon>
    </lineage>
</organism>
<dbReference type="EMBL" id="VSRR010010439">
    <property type="protein sequence ID" value="MPC51824.1"/>
    <property type="molecule type" value="Genomic_DNA"/>
</dbReference>
<sequence length="90" mass="10266">MAGPLLPRPLPRWLSRLQRRLLGRVQLSYLSLPCRPPPSAPLQCMDKHAGKSRGPLRHKESSGYKNLDIIPHVIPPRHKTTRTLMVFISK</sequence>
<gene>
    <name evidence="1" type="ORF">E2C01_045678</name>
</gene>
<protein>
    <submittedName>
        <fullName evidence="1">Uncharacterized protein</fullName>
    </submittedName>
</protein>
<accession>A0A5B7G5P0</accession>
<dbReference type="AlphaFoldDB" id="A0A5B7G5P0"/>
<comment type="caution">
    <text evidence="1">The sequence shown here is derived from an EMBL/GenBank/DDBJ whole genome shotgun (WGS) entry which is preliminary data.</text>
</comment>
<reference evidence="1 2" key="1">
    <citation type="submission" date="2019-05" db="EMBL/GenBank/DDBJ databases">
        <title>Another draft genome of Portunus trituberculatus and its Hox gene families provides insights of decapod evolution.</title>
        <authorList>
            <person name="Jeong J.-H."/>
            <person name="Song I."/>
            <person name="Kim S."/>
            <person name="Choi T."/>
            <person name="Kim D."/>
            <person name="Ryu S."/>
            <person name="Kim W."/>
        </authorList>
    </citation>
    <scope>NUCLEOTIDE SEQUENCE [LARGE SCALE GENOMIC DNA]</scope>
    <source>
        <tissue evidence="1">Muscle</tissue>
    </source>
</reference>
<keyword evidence="2" id="KW-1185">Reference proteome</keyword>
<dbReference type="Proteomes" id="UP000324222">
    <property type="component" value="Unassembled WGS sequence"/>
</dbReference>
<evidence type="ECO:0000313" key="2">
    <source>
        <dbReference type="Proteomes" id="UP000324222"/>
    </source>
</evidence>
<evidence type="ECO:0000313" key="1">
    <source>
        <dbReference type="EMBL" id="MPC51824.1"/>
    </source>
</evidence>
<name>A0A5B7G5P0_PORTR</name>
<proteinExistence type="predicted"/>